<reference evidence="1 2" key="1">
    <citation type="journal article" date="2015" name="Genome Biol.">
        <title>Comparative genomics of Steinernema reveals deeply conserved gene regulatory networks.</title>
        <authorList>
            <person name="Dillman A.R."/>
            <person name="Macchietto M."/>
            <person name="Porter C.F."/>
            <person name="Rogers A."/>
            <person name="Williams B."/>
            <person name="Antoshechkin I."/>
            <person name="Lee M.M."/>
            <person name="Goodwin Z."/>
            <person name="Lu X."/>
            <person name="Lewis E.E."/>
            <person name="Goodrich-Blair H."/>
            <person name="Stock S.P."/>
            <person name="Adams B.J."/>
            <person name="Sternberg P.W."/>
            <person name="Mortazavi A."/>
        </authorList>
    </citation>
    <scope>NUCLEOTIDE SEQUENCE [LARGE SCALE GENOMIC DNA]</scope>
    <source>
        <strain evidence="1 2">ALL</strain>
    </source>
</reference>
<sequence>MWDFDNKSDGSSLKFDDLAYAIREHKTHAPSKMPRFKYGLFRESVLHRKVEVRHFIGYANAIMQDAKLQCDAFEHTLKLKLALHNYLENPDNRNHHEELEQMCVRFDPLSVQITLKLLCSV</sequence>
<organism evidence="1 2">
    <name type="scientific">Steinernema carpocapsae</name>
    <name type="common">Entomopathogenic nematode</name>
    <dbReference type="NCBI Taxonomy" id="34508"/>
    <lineage>
        <taxon>Eukaryota</taxon>
        <taxon>Metazoa</taxon>
        <taxon>Ecdysozoa</taxon>
        <taxon>Nematoda</taxon>
        <taxon>Chromadorea</taxon>
        <taxon>Rhabditida</taxon>
        <taxon>Tylenchina</taxon>
        <taxon>Panagrolaimomorpha</taxon>
        <taxon>Strongyloidoidea</taxon>
        <taxon>Steinernematidae</taxon>
        <taxon>Steinernema</taxon>
    </lineage>
</organism>
<name>A0A4V5ZWZ2_STECR</name>
<gene>
    <name evidence="1" type="ORF">L596_030491</name>
</gene>
<protein>
    <submittedName>
        <fullName evidence="1">Uncharacterized protein</fullName>
    </submittedName>
</protein>
<dbReference type="AlphaFoldDB" id="A0A4V5ZWZ2"/>
<comment type="caution">
    <text evidence="1">The sequence shown here is derived from an EMBL/GenBank/DDBJ whole genome shotgun (WGS) entry which is preliminary data.</text>
</comment>
<keyword evidence="2" id="KW-1185">Reference proteome</keyword>
<dbReference type="Proteomes" id="UP000298663">
    <property type="component" value="Unassembled WGS sequence"/>
</dbReference>
<proteinExistence type="predicted"/>
<reference evidence="1 2" key="2">
    <citation type="journal article" date="2019" name="G3 (Bethesda)">
        <title>Hybrid Assembly of the Genome of the Entomopathogenic Nematode Steinernema carpocapsae Identifies the X-Chromosome.</title>
        <authorList>
            <person name="Serra L."/>
            <person name="Macchietto M."/>
            <person name="Macias-Munoz A."/>
            <person name="McGill C.J."/>
            <person name="Rodriguez I.M."/>
            <person name="Rodriguez B."/>
            <person name="Murad R."/>
            <person name="Mortazavi A."/>
        </authorList>
    </citation>
    <scope>NUCLEOTIDE SEQUENCE [LARGE SCALE GENOMIC DNA]</scope>
    <source>
        <strain evidence="1 2">ALL</strain>
    </source>
</reference>
<evidence type="ECO:0000313" key="2">
    <source>
        <dbReference type="Proteomes" id="UP000298663"/>
    </source>
</evidence>
<accession>A0A4V5ZWZ2</accession>
<dbReference type="EMBL" id="AZBU02000014">
    <property type="protein sequence ID" value="TKR57845.1"/>
    <property type="molecule type" value="Genomic_DNA"/>
</dbReference>
<evidence type="ECO:0000313" key="1">
    <source>
        <dbReference type="EMBL" id="TKR57845.1"/>
    </source>
</evidence>